<evidence type="ECO:0000313" key="6">
    <source>
        <dbReference type="Proteomes" id="UP000282076"/>
    </source>
</evidence>
<dbReference type="OrthoDB" id="9813413at2"/>
<evidence type="ECO:0000256" key="2">
    <source>
        <dbReference type="ARBA" id="ARBA00023125"/>
    </source>
</evidence>
<dbReference type="AlphaFoldDB" id="A0A494XCF9"/>
<dbReference type="SUPFAM" id="SSF46689">
    <property type="entry name" value="Homeodomain-like"/>
    <property type="match status" value="2"/>
</dbReference>
<dbReference type="InterPro" id="IPR020449">
    <property type="entry name" value="Tscrpt_reg_AraC-type_HTH"/>
</dbReference>
<sequence>MSTIPTYRVASNPVRFLARELTVLFAGESQTNPLHRIGPKVVDYYLLHHVLSGKGVFRAGDFEAELTAGDSFLIHPGQLFHYVSDEAEPWRYRWVAFAGTQAEALVAEAGIGPSRPVVRSGASRTPGDRCRSVYEAFRERGSSASLAATGHLHLLFAGLQEAVAEGTTDALRPDSHSEELVRQVAGYLSTQYAEPISIEGMAESLGYNRAYLSRLFKQRTGVSPVTFLTRQRVDHGRRLLRERPELTVEQIASSVGFQDALYFSKQFRRWYGQAPTDYRASVGTAPIRKPHLSP</sequence>
<dbReference type="PANTHER" id="PTHR43280">
    <property type="entry name" value="ARAC-FAMILY TRANSCRIPTIONAL REGULATOR"/>
    <property type="match status" value="1"/>
</dbReference>
<dbReference type="PANTHER" id="PTHR43280:SF30">
    <property type="entry name" value="MMSAB OPERON REGULATORY PROTEIN"/>
    <property type="match status" value="1"/>
</dbReference>
<dbReference type="InterPro" id="IPR009057">
    <property type="entry name" value="Homeodomain-like_sf"/>
</dbReference>
<dbReference type="EMBL" id="RBZM01000014">
    <property type="protein sequence ID" value="RKP45829.1"/>
    <property type="molecule type" value="Genomic_DNA"/>
</dbReference>
<dbReference type="PROSITE" id="PS00041">
    <property type="entry name" value="HTH_ARAC_FAMILY_1"/>
    <property type="match status" value="1"/>
</dbReference>
<dbReference type="SUPFAM" id="SSF51215">
    <property type="entry name" value="Regulatory protein AraC"/>
    <property type="match status" value="1"/>
</dbReference>
<evidence type="ECO:0000256" key="1">
    <source>
        <dbReference type="ARBA" id="ARBA00023015"/>
    </source>
</evidence>
<dbReference type="CDD" id="cd06986">
    <property type="entry name" value="cupin_MmsR-like_N"/>
    <property type="match status" value="1"/>
</dbReference>
<accession>A0A494XCF9</accession>
<proteinExistence type="predicted"/>
<dbReference type="Gene3D" id="2.60.120.280">
    <property type="entry name" value="Regulatory protein AraC"/>
    <property type="match status" value="1"/>
</dbReference>
<keyword evidence="2" id="KW-0238">DNA-binding</keyword>
<dbReference type="InterPro" id="IPR018060">
    <property type="entry name" value="HTH_AraC"/>
</dbReference>
<dbReference type="Proteomes" id="UP000282076">
    <property type="component" value="Unassembled WGS sequence"/>
</dbReference>
<comment type="caution">
    <text evidence="5">The sequence shown here is derived from an EMBL/GenBank/DDBJ whole genome shotgun (WGS) entry which is preliminary data.</text>
</comment>
<dbReference type="SMART" id="SM00342">
    <property type="entry name" value="HTH_ARAC"/>
    <property type="match status" value="1"/>
</dbReference>
<keyword evidence="6" id="KW-1185">Reference proteome</keyword>
<name>A0A494XCF9_9BACL</name>
<keyword evidence="1" id="KW-0805">Transcription regulation</keyword>
<gene>
    <name evidence="5" type="ORF">D7Z26_25095</name>
</gene>
<reference evidence="5 6" key="1">
    <citation type="submission" date="2018-10" db="EMBL/GenBank/DDBJ databases">
        <title>Cohnella sp. M2MS4P-1, whole genome shotgun sequence.</title>
        <authorList>
            <person name="Tuo L."/>
        </authorList>
    </citation>
    <scope>NUCLEOTIDE SEQUENCE [LARGE SCALE GENOMIC DNA]</scope>
    <source>
        <strain evidence="5 6">M2MS4P-1</strain>
    </source>
</reference>
<dbReference type="Pfam" id="PF12833">
    <property type="entry name" value="HTH_18"/>
    <property type="match status" value="1"/>
</dbReference>
<dbReference type="Pfam" id="PF02311">
    <property type="entry name" value="AraC_binding"/>
    <property type="match status" value="1"/>
</dbReference>
<evidence type="ECO:0000259" key="4">
    <source>
        <dbReference type="PROSITE" id="PS01124"/>
    </source>
</evidence>
<protein>
    <submittedName>
        <fullName evidence="5">AraC family transcriptional regulator</fullName>
    </submittedName>
</protein>
<evidence type="ECO:0000256" key="3">
    <source>
        <dbReference type="ARBA" id="ARBA00023163"/>
    </source>
</evidence>
<organism evidence="5 6">
    <name type="scientific">Cohnella endophytica</name>
    <dbReference type="NCBI Taxonomy" id="2419778"/>
    <lineage>
        <taxon>Bacteria</taxon>
        <taxon>Bacillati</taxon>
        <taxon>Bacillota</taxon>
        <taxon>Bacilli</taxon>
        <taxon>Bacillales</taxon>
        <taxon>Paenibacillaceae</taxon>
        <taxon>Cohnella</taxon>
    </lineage>
</organism>
<dbReference type="PROSITE" id="PS01124">
    <property type="entry name" value="HTH_ARAC_FAMILY_2"/>
    <property type="match status" value="1"/>
</dbReference>
<dbReference type="Gene3D" id="1.10.10.60">
    <property type="entry name" value="Homeodomain-like"/>
    <property type="match status" value="2"/>
</dbReference>
<evidence type="ECO:0000313" key="5">
    <source>
        <dbReference type="EMBL" id="RKP45829.1"/>
    </source>
</evidence>
<dbReference type="RefSeq" id="WP_120979782.1">
    <property type="nucleotide sequence ID" value="NZ_RBZM01000014.1"/>
</dbReference>
<dbReference type="GO" id="GO:0043565">
    <property type="term" value="F:sequence-specific DNA binding"/>
    <property type="evidence" value="ECO:0007669"/>
    <property type="project" value="InterPro"/>
</dbReference>
<dbReference type="GO" id="GO:0003700">
    <property type="term" value="F:DNA-binding transcription factor activity"/>
    <property type="evidence" value="ECO:0007669"/>
    <property type="project" value="InterPro"/>
</dbReference>
<dbReference type="InterPro" id="IPR018062">
    <property type="entry name" value="HTH_AraC-typ_CS"/>
</dbReference>
<dbReference type="InterPro" id="IPR037923">
    <property type="entry name" value="HTH-like"/>
</dbReference>
<dbReference type="InterPro" id="IPR003313">
    <property type="entry name" value="AraC-bd"/>
</dbReference>
<keyword evidence="3" id="KW-0804">Transcription</keyword>
<dbReference type="PRINTS" id="PR00032">
    <property type="entry name" value="HTHARAC"/>
</dbReference>
<feature type="domain" description="HTH araC/xylS-type" evidence="4">
    <location>
        <begin position="182"/>
        <end position="281"/>
    </location>
</feature>